<name>A0A7U3YBJ6_BORBG</name>
<sequence>MALNLLNHKTNTNKSNKLLSKDSRLKKIISVINYLNKSFEEKYDILIHRIHFNSDKLKELYPHHQVDILRVLNSNINKEGYKPTVIRTLREDLRFLIHIKAIEKKILTFSNNLGKFKGKLCIYKVSPIAHKLIVAYFDSYKAGLHRKVKEEKDILGAENVTENVTVYINHYNNIYNKNSIKPIFKKKSLTKKIKNKREFVKNNLEKRLKLPKEITKEIKKIIKHTKNPEKTYKNTLFNYKDFFSYLSYDYKKEDILPFFLSKLKEYKNKIHFMRKYAPYKTDFYLLVGEFKDLYNSKWKTNKKNNYSGHIKHIANNILNKILKKELNFE</sequence>
<dbReference type="Proteomes" id="UP000006208">
    <property type="component" value="Plasmid 118a_lp38"/>
</dbReference>
<dbReference type="Pfam" id="PF02414">
    <property type="entry name" value="Borrelia_orfA"/>
    <property type="match status" value="1"/>
</dbReference>
<evidence type="ECO:0000313" key="2">
    <source>
        <dbReference type="Proteomes" id="UP000006208"/>
    </source>
</evidence>
<protein>
    <recommendedName>
        <fullName evidence="3">Borrelia family protein PFam57/62</fullName>
    </recommendedName>
</protein>
<dbReference type="EMBL" id="CP001539">
    <property type="protein sequence ID" value="ACN93032.1"/>
    <property type="molecule type" value="Genomic_DNA"/>
</dbReference>
<evidence type="ECO:0008006" key="3">
    <source>
        <dbReference type="Google" id="ProtNLM"/>
    </source>
</evidence>
<proteinExistence type="predicted"/>
<dbReference type="RefSeq" id="WP_012665450.1">
    <property type="nucleotide sequence ID" value="NC_012232.1"/>
</dbReference>
<dbReference type="InterPro" id="IPR003459">
    <property type="entry name" value="Borrelia_plasmid_OrfA"/>
</dbReference>
<gene>
    <name evidence="1" type="ORF">BBU118A_J22</name>
</gene>
<keyword evidence="1" id="KW-0614">Plasmid</keyword>
<reference evidence="1 2" key="1">
    <citation type="journal article" date="2011" name="J. Bacteriol.">
        <title>Whole-genome sequences of thirteen isolates of Borrelia burgdorferi.</title>
        <authorList>
            <person name="Schutzer S.E."/>
            <person name="Fraser-Liggett C.M."/>
            <person name="Casjens S.R."/>
            <person name="Qiu W.G."/>
            <person name="Dunn J.J."/>
            <person name="Mongodin E.F."/>
            <person name="Luft B.J."/>
        </authorList>
    </citation>
    <scope>NUCLEOTIDE SEQUENCE [LARGE SCALE GENOMIC DNA]</scope>
    <source>
        <strain evidence="1 2">118a</strain>
        <plasmid evidence="1 2">118a_lp38</plasmid>
    </source>
</reference>
<evidence type="ECO:0000313" key="1">
    <source>
        <dbReference type="EMBL" id="ACN93032.1"/>
    </source>
</evidence>
<organism evidence="1 2">
    <name type="scientific">Borreliella burgdorferi 118a</name>
    <dbReference type="NCBI Taxonomy" id="476210"/>
    <lineage>
        <taxon>Bacteria</taxon>
        <taxon>Pseudomonadati</taxon>
        <taxon>Spirochaetota</taxon>
        <taxon>Spirochaetia</taxon>
        <taxon>Spirochaetales</taxon>
        <taxon>Borreliaceae</taxon>
        <taxon>Borreliella</taxon>
    </lineage>
</organism>
<dbReference type="AlphaFoldDB" id="A0A7U3YBJ6"/>
<geneLocation type="plasmid" evidence="1 2">
    <name>118a_lp38</name>
</geneLocation>
<accession>A0A7U3YBJ6</accession>